<feature type="coiled-coil region" evidence="1">
    <location>
        <begin position="55"/>
        <end position="82"/>
    </location>
</feature>
<organism evidence="2 3">
    <name type="scientific">Monoraphidium neglectum</name>
    <dbReference type="NCBI Taxonomy" id="145388"/>
    <lineage>
        <taxon>Eukaryota</taxon>
        <taxon>Viridiplantae</taxon>
        <taxon>Chlorophyta</taxon>
        <taxon>core chlorophytes</taxon>
        <taxon>Chlorophyceae</taxon>
        <taxon>CS clade</taxon>
        <taxon>Sphaeropleales</taxon>
        <taxon>Selenastraceae</taxon>
        <taxon>Monoraphidium</taxon>
    </lineage>
</organism>
<accession>A0A0D2NNT0</accession>
<evidence type="ECO:0000313" key="2">
    <source>
        <dbReference type="EMBL" id="KIZ06116.1"/>
    </source>
</evidence>
<feature type="coiled-coil region" evidence="1">
    <location>
        <begin position="464"/>
        <end position="491"/>
    </location>
</feature>
<keyword evidence="3" id="KW-1185">Reference proteome</keyword>
<feature type="coiled-coil region" evidence="1">
    <location>
        <begin position="693"/>
        <end position="720"/>
    </location>
</feature>
<dbReference type="OrthoDB" id="10664326at2759"/>
<dbReference type="KEGG" id="mng:MNEG_1836"/>
<evidence type="ECO:0000256" key="1">
    <source>
        <dbReference type="SAM" id="Coils"/>
    </source>
</evidence>
<feature type="coiled-coil region" evidence="1">
    <location>
        <begin position="327"/>
        <end position="354"/>
    </location>
</feature>
<name>A0A0D2NNT0_9CHLO</name>
<dbReference type="RefSeq" id="XP_013905135.1">
    <property type="nucleotide sequence ID" value="XM_014049681.1"/>
</dbReference>
<dbReference type="AlphaFoldDB" id="A0A0D2NNT0"/>
<dbReference type="EMBL" id="KK100412">
    <property type="protein sequence ID" value="KIZ06116.1"/>
    <property type="molecule type" value="Genomic_DNA"/>
</dbReference>
<protein>
    <submittedName>
        <fullName evidence="2">Uncharacterized protein</fullName>
    </submittedName>
</protein>
<dbReference type="Proteomes" id="UP000054498">
    <property type="component" value="Unassembled WGS sequence"/>
</dbReference>
<gene>
    <name evidence="2" type="ORF">MNEG_1836</name>
</gene>
<feature type="coiled-coil region" evidence="1">
    <location>
        <begin position="194"/>
        <end position="221"/>
    </location>
</feature>
<keyword evidence="1" id="KW-0175">Coiled coil</keyword>
<dbReference type="GeneID" id="25734714"/>
<proteinExistence type="predicted"/>
<reference evidence="2 3" key="1">
    <citation type="journal article" date="2013" name="BMC Genomics">
        <title>Reconstruction of the lipid metabolism for the microalga Monoraphidium neglectum from its genome sequence reveals characteristics suitable for biofuel production.</title>
        <authorList>
            <person name="Bogen C."/>
            <person name="Al-Dilaimi A."/>
            <person name="Albersmeier A."/>
            <person name="Wichmann J."/>
            <person name="Grundmann M."/>
            <person name="Rupp O."/>
            <person name="Lauersen K.J."/>
            <person name="Blifernez-Klassen O."/>
            <person name="Kalinowski J."/>
            <person name="Goesmann A."/>
            <person name="Mussgnug J.H."/>
            <person name="Kruse O."/>
        </authorList>
    </citation>
    <scope>NUCLEOTIDE SEQUENCE [LARGE SCALE GENOMIC DNA]</scope>
    <source>
        <strain evidence="2 3">SAG 48.87</strain>
    </source>
</reference>
<evidence type="ECO:0000313" key="3">
    <source>
        <dbReference type="Proteomes" id="UP000054498"/>
    </source>
</evidence>
<sequence length="730" mass="75462">MLEVSPNTRGIQEASRLSEDLIIGAAVVLLREHGLFDAKQILARDLSVLVPAAKTAQANWAREEAERQAELAEAEARAAAEAAGEEYIPGTAAAAYSAPEPAYSAPSYSAPSYAAPAPRAAPAAVGPVARVLAAIKDSPLMLELPANARGLDAVAKLDDPMINAACVLLMRVEGMFDAKEILRNDVSILLDVAKEVERIEAEEAAARAAELAEEEARLAAEAAGEEYVPGSATASYSAPAATAYEPAYAAAAAVASAVGETARVLDALRRSPLSLDLPANARGLSTLSSLSDELIIASTVLLMRVEGMFDAKEMIREDASILIDVSKEVERIEAEEAAIRAAELAEEEARLAAEAAGEEYVPGSAAAAPAYAAPAYAAPSYSAPSYSAPAPKAATGAEARVLAAIKSSPLMLELGPGAPGVAALAKLDDAMINAACVLLMRVEGFGDAKALIQQDASILIDVAKEVERIEAEEAAERAAELRAAAEAEAAEAGAALAAETQYSATPAYSAPARAAPAIGDEARVIDAIKRSPLMLELAPGARGLKAVSSLDDALIVASCVLLMRVEGLFDAKELVRSDASILIDVSKEVARIEAEEAAARAAEEAAAAALAEAEAAGEAVSSDEDVAHVVDAIKRSPLMMDVPSTTAGLAAVAGLHDDDIVDAVLVVVREHGLLDAKDLIRQDASILRSAFTTVLAQREAEAAERRAAEAAAEAEERELLTVGSSNGRYY</sequence>